<evidence type="ECO:0000259" key="18">
    <source>
        <dbReference type="Pfam" id="PF18198"/>
    </source>
</evidence>
<evidence type="ECO:0000256" key="13">
    <source>
        <dbReference type="SAM" id="Coils"/>
    </source>
</evidence>
<dbReference type="InterPro" id="IPR026983">
    <property type="entry name" value="DHC"/>
</dbReference>
<dbReference type="GO" id="GO:0051959">
    <property type="term" value="F:dynein light intermediate chain binding"/>
    <property type="evidence" value="ECO:0007669"/>
    <property type="project" value="InterPro"/>
</dbReference>
<dbReference type="GO" id="GO:0030286">
    <property type="term" value="C:dynein complex"/>
    <property type="evidence" value="ECO:0007669"/>
    <property type="project" value="UniProtKB-KW"/>
</dbReference>
<evidence type="ECO:0008006" key="22">
    <source>
        <dbReference type="Google" id="ProtNLM"/>
    </source>
</evidence>
<keyword evidence="7" id="KW-0243">Dynein</keyword>
<dbReference type="Gene3D" id="1.20.1270.280">
    <property type="match status" value="1"/>
</dbReference>
<organism evidence="20 21">
    <name type="scientific">Angomonas deanei</name>
    <dbReference type="NCBI Taxonomy" id="59799"/>
    <lineage>
        <taxon>Eukaryota</taxon>
        <taxon>Discoba</taxon>
        <taxon>Euglenozoa</taxon>
        <taxon>Kinetoplastea</taxon>
        <taxon>Metakinetoplastina</taxon>
        <taxon>Trypanosomatida</taxon>
        <taxon>Trypanosomatidae</taxon>
        <taxon>Strigomonadinae</taxon>
        <taxon>Angomonas</taxon>
    </lineage>
</organism>
<dbReference type="InterPro" id="IPR027417">
    <property type="entry name" value="P-loop_NTPase"/>
</dbReference>
<dbReference type="Pfam" id="PF18199">
    <property type="entry name" value="Dynein_C"/>
    <property type="match status" value="1"/>
</dbReference>
<dbReference type="Proteomes" id="UP000515908">
    <property type="component" value="Chromosome 04"/>
</dbReference>
<evidence type="ECO:0000256" key="6">
    <source>
        <dbReference type="ARBA" id="ARBA00022840"/>
    </source>
</evidence>
<evidence type="ECO:0000259" key="14">
    <source>
        <dbReference type="Pfam" id="PF03028"/>
    </source>
</evidence>
<dbReference type="FunFam" id="3.40.50.300:FF:000153">
    <property type="entry name" value="Dynein axonemal heavy chain 1"/>
    <property type="match status" value="1"/>
</dbReference>
<dbReference type="InterPro" id="IPR035706">
    <property type="entry name" value="AAA_9"/>
</dbReference>
<dbReference type="GO" id="GO:0005874">
    <property type="term" value="C:microtubule"/>
    <property type="evidence" value="ECO:0007669"/>
    <property type="project" value="UniProtKB-KW"/>
</dbReference>
<evidence type="ECO:0000256" key="5">
    <source>
        <dbReference type="ARBA" id="ARBA00022741"/>
    </source>
</evidence>
<dbReference type="GO" id="GO:0045505">
    <property type="term" value="F:dynein intermediate chain binding"/>
    <property type="evidence" value="ECO:0007669"/>
    <property type="project" value="InterPro"/>
</dbReference>
<dbReference type="Gene3D" id="3.40.50.300">
    <property type="entry name" value="P-loop containing nucleotide triphosphate hydrolases"/>
    <property type="match status" value="3"/>
</dbReference>
<keyword evidence="8 13" id="KW-0175">Coiled coil</keyword>
<keyword evidence="3" id="KW-0493">Microtubule</keyword>
<accession>A0A7G2C514</accession>
<protein>
    <recommendedName>
        <fullName evidence="22">Dynein heavy chain</fullName>
    </recommendedName>
</protein>
<dbReference type="FunFam" id="1.20.920.20:FF:000001">
    <property type="entry name" value="dynein heavy chain 2, axonemal"/>
    <property type="match status" value="1"/>
</dbReference>
<dbReference type="Gene3D" id="1.10.8.720">
    <property type="entry name" value="Region D6 of dynein motor"/>
    <property type="match status" value="1"/>
</dbReference>
<evidence type="ECO:0000259" key="19">
    <source>
        <dbReference type="Pfam" id="PF18199"/>
    </source>
</evidence>
<evidence type="ECO:0000256" key="11">
    <source>
        <dbReference type="ARBA" id="ARBA00023212"/>
    </source>
</evidence>
<dbReference type="InterPro" id="IPR041228">
    <property type="entry name" value="Dynein_C"/>
</dbReference>
<dbReference type="Gene3D" id="6.10.140.1060">
    <property type="match status" value="1"/>
</dbReference>
<feature type="domain" description="Dynein heavy chain AAA lid" evidence="18">
    <location>
        <begin position="1271"/>
        <end position="1423"/>
    </location>
</feature>
<dbReference type="InterPro" id="IPR024743">
    <property type="entry name" value="Dynein_HC_stalk"/>
</dbReference>
<dbReference type="FunFam" id="1.10.8.720:FF:000005">
    <property type="entry name" value="Dynein axonemal heavy chain 10"/>
    <property type="match status" value="1"/>
</dbReference>
<dbReference type="FunFam" id="3.10.490.20:FF:000006">
    <property type="entry name" value="Dynein axonemal heavy chain 10"/>
    <property type="match status" value="1"/>
</dbReference>
<evidence type="ECO:0000259" key="17">
    <source>
        <dbReference type="Pfam" id="PF12781"/>
    </source>
</evidence>
<feature type="domain" description="Dynein heavy chain ATP-binding dynein motor region" evidence="17">
    <location>
        <begin position="643"/>
        <end position="876"/>
    </location>
</feature>
<dbReference type="FunFam" id="1.10.8.1220:FF:000001">
    <property type="entry name" value="Dynein axonemal heavy chain 5"/>
    <property type="match status" value="1"/>
</dbReference>
<feature type="domain" description="Dynein heavy chain coiled coil stalk" evidence="15">
    <location>
        <begin position="281"/>
        <end position="615"/>
    </location>
</feature>
<feature type="coiled-coil region" evidence="13">
    <location>
        <begin position="824"/>
        <end position="886"/>
    </location>
</feature>
<evidence type="ECO:0000256" key="7">
    <source>
        <dbReference type="ARBA" id="ARBA00023017"/>
    </source>
</evidence>
<dbReference type="GO" id="GO:0005524">
    <property type="term" value="F:ATP binding"/>
    <property type="evidence" value="ECO:0007669"/>
    <property type="project" value="UniProtKB-KW"/>
</dbReference>
<dbReference type="EMBL" id="LR877148">
    <property type="protein sequence ID" value="CAD2214810.1"/>
    <property type="molecule type" value="Genomic_DNA"/>
</dbReference>
<name>A0A7G2C514_9TRYP</name>
<dbReference type="InterPro" id="IPR041658">
    <property type="entry name" value="AAA_lid_11"/>
</dbReference>
<dbReference type="GO" id="GO:0007018">
    <property type="term" value="P:microtubule-based movement"/>
    <property type="evidence" value="ECO:0007669"/>
    <property type="project" value="InterPro"/>
</dbReference>
<dbReference type="Pfam" id="PF12777">
    <property type="entry name" value="MT"/>
    <property type="match status" value="1"/>
</dbReference>
<evidence type="ECO:0000256" key="8">
    <source>
        <dbReference type="ARBA" id="ARBA00023054"/>
    </source>
</evidence>
<dbReference type="InterPro" id="IPR004273">
    <property type="entry name" value="Dynein_heavy_D6_P-loop"/>
</dbReference>
<dbReference type="GO" id="GO:0008569">
    <property type="term" value="F:minus-end-directed microtubule motor activity"/>
    <property type="evidence" value="ECO:0007669"/>
    <property type="project" value="InterPro"/>
</dbReference>
<dbReference type="GO" id="GO:0005930">
    <property type="term" value="C:axoneme"/>
    <property type="evidence" value="ECO:0007669"/>
    <property type="project" value="UniProtKB-SubCell"/>
</dbReference>
<evidence type="ECO:0000259" key="15">
    <source>
        <dbReference type="Pfam" id="PF12777"/>
    </source>
</evidence>
<dbReference type="PANTHER" id="PTHR22878">
    <property type="entry name" value="DYNEIN HEAVY CHAIN 6, AXONEMAL-LIKE-RELATED"/>
    <property type="match status" value="1"/>
</dbReference>
<dbReference type="InterPro" id="IPR024317">
    <property type="entry name" value="Dynein_heavy_chain_D4_dom"/>
</dbReference>
<dbReference type="Gene3D" id="3.10.490.20">
    <property type="match status" value="1"/>
</dbReference>
<dbReference type="OrthoDB" id="447173at2759"/>
<evidence type="ECO:0000256" key="3">
    <source>
        <dbReference type="ARBA" id="ARBA00022701"/>
    </source>
</evidence>
<dbReference type="FunFam" id="3.40.50.300:FF:002141">
    <property type="entry name" value="Dynein heavy chain"/>
    <property type="match status" value="1"/>
</dbReference>
<feature type="domain" description="Dynein heavy chain region D6 P-loop" evidence="14">
    <location>
        <begin position="1127"/>
        <end position="1240"/>
    </location>
</feature>
<dbReference type="Pfam" id="PF12781">
    <property type="entry name" value="AAA_9"/>
    <property type="match status" value="1"/>
</dbReference>
<comment type="subcellular location">
    <subcellularLocation>
        <location evidence="1">Cytoplasm</location>
        <location evidence="1">Cytoskeleton</location>
        <location evidence="1">Cilium axoneme</location>
    </subcellularLocation>
</comment>
<dbReference type="InterPro" id="IPR042219">
    <property type="entry name" value="AAA_lid_11_sf"/>
</dbReference>
<dbReference type="FunFam" id="3.40.50.300:FF:000049">
    <property type="entry name" value="Dynein, axonemal, heavy chain 5"/>
    <property type="match status" value="1"/>
</dbReference>
<keyword evidence="11" id="KW-0206">Cytoskeleton</keyword>
<proteinExistence type="predicted"/>
<feature type="domain" description="Dynein heavy chain AAA module D4" evidence="16">
    <location>
        <begin position="19"/>
        <end position="267"/>
    </location>
</feature>
<dbReference type="PANTHER" id="PTHR22878:SF63">
    <property type="entry name" value="DYNEIN AXONEMAL HEAVY CHAIN 10"/>
    <property type="match status" value="1"/>
</dbReference>
<dbReference type="Pfam" id="PF12780">
    <property type="entry name" value="AAA_8"/>
    <property type="match status" value="1"/>
</dbReference>
<gene>
    <name evidence="20" type="ORF">ADEAN_000226100</name>
</gene>
<evidence type="ECO:0000256" key="9">
    <source>
        <dbReference type="ARBA" id="ARBA00023069"/>
    </source>
</evidence>
<dbReference type="SUPFAM" id="SSF52540">
    <property type="entry name" value="P-loop containing nucleoside triphosphate hydrolases"/>
    <property type="match status" value="1"/>
</dbReference>
<reference evidence="20 21" key="1">
    <citation type="submission" date="2020-08" db="EMBL/GenBank/DDBJ databases">
        <authorList>
            <person name="Newling K."/>
            <person name="Davey J."/>
            <person name="Forrester S."/>
        </authorList>
    </citation>
    <scope>NUCLEOTIDE SEQUENCE [LARGE SCALE GENOMIC DNA]</scope>
    <source>
        <strain evidence="21">Crithidia deanei Carvalho (ATCC PRA-265)</strain>
    </source>
</reference>
<evidence type="ECO:0000256" key="10">
    <source>
        <dbReference type="ARBA" id="ARBA00023175"/>
    </source>
</evidence>
<feature type="domain" description="Dynein heavy chain C-terminal" evidence="19">
    <location>
        <begin position="1430"/>
        <end position="1736"/>
    </location>
</feature>
<dbReference type="FunFam" id="1.20.1270.280:FF:000005">
    <property type="entry name" value="Dynein axonemal heavy chain 10"/>
    <property type="match status" value="1"/>
</dbReference>
<keyword evidence="10" id="KW-0505">Motor protein</keyword>
<dbReference type="Pfam" id="PF18198">
    <property type="entry name" value="AAA_lid_11"/>
    <property type="match status" value="1"/>
</dbReference>
<keyword evidence="12" id="KW-0966">Cell projection</keyword>
<feature type="coiled-coil region" evidence="13">
    <location>
        <begin position="289"/>
        <end position="365"/>
    </location>
</feature>
<evidence type="ECO:0000256" key="12">
    <source>
        <dbReference type="ARBA" id="ARBA00023273"/>
    </source>
</evidence>
<dbReference type="Pfam" id="PF03028">
    <property type="entry name" value="Dynein_heavy"/>
    <property type="match status" value="1"/>
</dbReference>
<dbReference type="Gene3D" id="1.20.920.20">
    <property type="match status" value="1"/>
</dbReference>
<dbReference type="InterPro" id="IPR043160">
    <property type="entry name" value="Dynein_C_barrel"/>
</dbReference>
<dbReference type="Gene3D" id="1.10.8.1220">
    <property type="match status" value="1"/>
</dbReference>
<keyword evidence="6" id="KW-0067">ATP-binding</keyword>
<dbReference type="VEuPathDB" id="TriTrypDB:ADEAN_000226100"/>
<sequence>MIALRRSRSLSCSSTGPSEHLLRITRVLSLPRGHCLLVGVGGSGKQSLAKLSAAICGMGVFEIVLSRNYNEDAFREDLKGLYHRIGVQKEKVVFLFMDGHVKEEGFLELINNMLASGMVPALFPEEEKEPLYNAVADEVEAMKLAPSKENKWSAFVSRCRDNLHIVLSMSPSGDTLRTRCRNFPSLINNTTIDWFEKWPAQALQAVGAKMLAEEDLPDEFRSAIVDHMVNVHMTADDLSIKFHNELKRYNYVTPKNFLGFMANYSKLLITKRESIDDLVEKFTVGLEKLHRAQEDVKVLQDELAEKEVTLREKQEVNDKMTAEVTEQKSKGEVRKEEALTMESELNVQNEEIEKETAEAQVVLEQAMPALEEAMEAVRHINPKSITELRSFAKPPVNVVAVVRMVCVVKGVSPTWEAGKIMMGQSDFIRSLVDIDALTPTLNQGKMNEINKILKEFPVNSNDLKKVSMAASGLMIWVEAMKQYWGVAKEVFPKQERVRQLQKAKETAEEQLDACRSEIDQLTENLRRLEVQLEAGMKEARQLQQEKALMERRLHAAKKLIDGFGSERVRWTEEKTSLSASRNDLVGDCLVGAAFLSYAGAFTFPYRQEALNNMWLKDIEERKIPHSESLEIRRLLVDEVAVSQWASDGLPSDELSVQNGILTCLNTDYTGKGKRAGKIRFPLCIDPQMQAVNWIKRQHQSNPRFESATFSDPDFLKRLEFAIQYGNPFLFENVDEFIDPIIDSVLDPHFRIESGQQLIHIGDKEIPWDNNFKLYLCTKLSNPEYTAEVFGKTIVINYGVTEDGLESQLLNYVVASERSDLQRMSEELVQTMAESRAQLKELEDTLIRELTLATGNILDNDDLIATLENTKNSATEVGQKLDQAKETARTTEISRQQYRPAAKRGAVLYFIISELSKINPMYEYSLSAFLHDVFAYSILKSDPSFEIQDRLNNIINAVTYNLYCYVCTGIFEKDKLMLSMQIAIRLLGQEGRLQSSEIEFFLRGCVLASKDFPPNPTDWLTERQWNDICKLGQTLDVFAKLAEDVKDKEEEWKAWFTLDRPEDPESTIPCGYREKMSEFHLLCLLRCFRSDRVYNGVTNFISTCDLLGEKFVMPPILRYKEVLDKSSAMAPVVCIVSPGANPTDEIVKLATKEVGIDKLRSISLGQGQGEEAMKMVELGAVRGHWVLLQNCHLLATWMKDLEKTIEKMDQQPPHDQFRLWLTTEPSTEFPMGILQRSLKVVNEPPNGLKMNMKNTLSKVSEEQLDACVHPSFRPLVFTLAFFHAVVQERRKYGKIGWNVIYDFNETDFTVSMQLLDTYLTKAYVNKDPVPWETLRYLVGEAMYGGRVSDSMDRRVVTTYLEEYFGDFLFDTFQPFHFFANEDVDYCLPTEAGEGQKVTLAQMVAQVDSFPNANTPNVFGLHPNAETGYLRNATEIMWSSLIELMPRSGAVSGGGESKEQMLLKLTDDILSQIPQPFDMKQVTRKENERASENGFDAVQPTQVVLLQEVQRWNVLVNTMSSSLKELQRALAGEIGMSSDLDDLALSLNNGQLPAAWRRFAPATRKNLGRWLAHFQRRLQQYQRWSMNGEPKCMWLSGLMVPDSYLSALVQVTCRKYKWPLDRSTIVTTATNMHTEDDVKENAKDGAYITGLFIQGARWDSETQQLTQQRKKELISEMPILQIVPTESSRVKNVGTFSTPVYVTTDRRNAAGVGLVFMADLATNAHSSLWTLESVALVLDSDD</sequence>
<evidence type="ECO:0000256" key="1">
    <source>
        <dbReference type="ARBA" id="ARBA00004430"/>
    </source>
</evidence>
<evidence type="ECO:0000256" key="2">
    <source>
        <dbReference type="ARBA" id="ARBA00022490"/>
    </source>
</evidence>
<keyword evidence="9" id="KW-0969">Cilium</keyword>
<keyword evidence="5" id="KW-0547">Nucleotide-binding</keyword>
<evidence type="ECO:0000313" key="21">
    <source>
        <dbReference type="Proteomes" id="UP000515908"/>
    </source>
</evidence>
<keyword evidence="4" id="KW-0677">Repeat</keyword>
<evidence type="ECO:0000313" key="20">
    <source>
        <dbReference type="EMBL" id="CAD2214810.1"/>
    </source>
</evidence>
<keyword evidence="2" id="KW-0963">Cytoplasm</keyword>
<feature type="coiled-coil region" evidence="13">
    <location>
        <begin position="497"/>
        <end position="559"/>
    </location>
</feature>
<evidence type="ECO:0000259" key="16">
    <source>
        <dbReference type="Pfam" id="PF12780"/>
    </source>
</evidence>
<evidence type="ECO:0000256" key="4">
    <source>
        <dbReference type="ARBA" id="ARBA00022737"/>
    </source>
</evidence>
<keyword evidence="21" id="KW-1185">Reference proteome</keyword>